<evidence type="ECO:0000313" key="1">
    <source>
        <dbReference type="EMBL" id="QJA66576.1"/>
    </source>
</evidence>
<dbReference type="AlphaFoldDB" id="A0A6M3J9R7"/>
<proteinExistence type="predicted"/>
<name>A0A6M3J9R7_9ZZZZ</name>
<gene>
    <name evidence="1" type="ORF">MM415B00342_0038</name>
</gene>
<dbReference type="EMBL" id="MT141557">
    <property type="protein sequence ID" value="QJA66576.1"/>
    <property type="molecule type" value="Genomic_DNA"/>
</dbReference>
<sequence length="109" mass="13002">MPRLCPECGVPMHRKHKRTYRKGITWLCDNPDCSVITVTLSYLHGKWRRKPRITVRHDALQFLRKYVPEDEEELLLEDPKVEKLIRPSSFPSPSIAERIRQFEEEDDKD</sequence>
<protein>
    <submittedName>
        <fullName evidence="1">Uncharacterized protein</fullName>
    </submittedName>
</protein>
<organism evidence="1">
    <name type="scientific">viral metagenome</name>
    <dbReference type="NCBI Taxonomy" id="1070528"/>
    <lineage>
        <taxon>unclassified sequences</taxon>
        <taxon>metagenomes</taxon>
        <taxon>organismal metagenomes</taxon>
    </lineage>
</organism>
<accession>A0A6M3J9R7</accession>
<reference evidence="1" key="1">
    <citation type="submission" date="2020-03" db="EMBL/GenBank/DDBJ databases">
        <title>The deep terrestrial virosphere.</title>
        <authorList>
            <person name="Holmfeldt K."/>
            <person name="Nilsson E."/>
            <person name="Simone D."/>
            <person name="Lopez-Fernandez M."/>
            <person name="Wu X."/>
            <person name="de Brujin I."/>
            <person name="Lundin D."/>
            <person name="Andersson A."/>
            <person name="Bertilsson S."/>
            <person name="Dopson M."/>
        </authorList>
    </citation>
    <scope>NUCLEOTIDE SEQUENCE</scope>
    <source>
        <strain evidence="1">MM415B00342</strain>
    </source>
</reference>